<evidence type="ECO:0000259" key="11">
    <source>
        <dbReference type="PROSITE" id="PS52019"/>
    </source>
</evidence>
<feature type="active site" description="Proton acceptor; for dehydratase activity" evidence="8">
    <location>
        <position position="1374"/>
    </location>
</feature>
<dbReference type="InterPro" id="IPR016035">
    <property type="entry name" value="Acyl_Trfase/lysoPLipase"/>
</dbReference>
<reference evidence="12" key="1">
    <citation type="journal article" date="2013" name="Proc. Natl. Acad. Sci. U.S.A.">
        <title>A new member of the 4-methylideneimidazole-5-one-containing aminomutase family from the enediyne kedarcidin biosynthetic pathway.</title>
        <authorList>
            <person name="Huang S.X."/>
            <person name="Lohman J.R."/>
            <person name="Huang T."/>
            <person name="Shen B."/>
        </authorList>
    </citation>
    <scope>NUCLEOTIDE SEQUENCE</scope>
    <source>
        <strain evidence="12">ATCC 53650</strain>
    </source>
</reference>
<dbReference type="SMART" id="SM00822">
    <property type="entry name" value="PKS_KR"/>
    <property type="match status" value="1"/>
</dbReference>
<dbReference type="SMART" id="SM00823">
    <property type="entry name" value="PKS_PP"/>
    <property type="match status" value="1"/>
</dbReference>
<dbReference type="InterPro" id="IPR016039">
    <property type="entry name" value="Thiolase-like"/>
</dbReference>
<dbReference type="InterPro" id="IPR001227">
    <property type="entry name" value="Ac_transferase_dom_sf"/>
</dbReference>
<dbReference type="SUPFAM" id="SSF55048">
    <property type="entry name" value="Probable ACP-binding domain of malonyl-CoA ACP transacylase"/>
    <property type="match status" value="1"/>
</dbReference>
<dbReference type="SUPFAM" id="SSF53901">
    <property type="entry name" value="Thiolase-like"/>
    <property type="match status" value="1"/>
</dbReference>
<dbReference type="InterPro" id="IPR042104">
    <property type="entry name" value="PKS_dehydratase_sf"/>
</dbReference>
<dbReference type="GO" id="GO:0044550">
    <property type="term" value="P:secondary metabolite biosynthetic process"/>
    <property type="evidence" value="ECO:0007669"/>
    <property type="project" value="UniProtKB-ARBA"/>
</dbReference>
<keyword evidence="6" id="KW-0443">Lipid metabolism</keyword>
<feature type="domain" description="Carrier" evidence="9">
    <location>
        <begin position="1717"/>
        <end position="1792"/>
    </location>
</feature>
<dbReference type="InterPro" id="IPR036291">
    <property type="entry name" value="NAD(P)-bd_dom_sf"/>
</dbReference>
<dbReference type="Pfam" id="PF00109">
    <property type="entry name" value="ketoacyl-synt"/>
    <property type="match status" value="1"/>
</dbReference>
<dbReference type="CDD" id="cd00833">
    <property type="entry name" value="PKS"/>
    <property type="match status" value="1"/>
</dbReference>
<evidence type="ECO:0000256" key="8">
    <source>
        <dbReference type="PROSITE-ProRule" id="PRU01363"/>
    </source>
</evidence>
<sequence length="1802" mass="189953">MTTGLEIAIVGMACRFPGARDRDEFWRNLRGGVESITRFTARELADAGVPEDVLADPAYVRAHGVLAGSDLFDAGFFGLSPKEADLVDPQQRALLECAWEALEDAGWDPARVPGPVGVFAGTYYNSYLPGLPATDDPAERFARDIANEKDYVASRIAYKLDLTGPAVTVQSACSTSLVAVHLAGQALLSGSCDLALAGGATVRARQVVGYHHQPGGIFSADGSCRAFDAHADGTVPGNGAGVVVLKRLADALADGDTVHAVILGSAIGNDGADRAGFTAPGVPGQAAVIRAAHAMAGTDPASVGYVETHGSATRLGDPIEVEALTRVFRAAGAPAGGCAIGSVKTNIGHTHAASGVAGLIKAALSVRDGVLPPSLHFARPNPEIPFDRTPFHVNTELRDWPADGRPRRAGVTSLGMGGTNAHVVLEEPPPPPPAPTGGSARLLVLSARTADALEEATDRLAGHLARTDQEPADVEHTLRTGRRAFAHRRFVIADDLAAAARSLATRDPRAVHTGPPAGRERPIAFMFPGLGEQRPGMGAGLYRTQPAYRAAVDRCAELLRPELGRDIRELLHPADAGEGGRVDLRRVLGRGGAPRTSELDRTRYAQPAVFVTEYALAQLWLAHGVRPDAMIGYSIGEYVAACLSGVLALEDALRLVACRARLIDDLPPGAMLAVPLAEDEVSASLPPGVAVAAVNGPRLCVVAGPVDEVAALRDRLAARGVAATAVQTSHAFHSPMMDPIAEEFAELVAGTPAGAPRIPYLSNVDGRWVTADDVADPAYWVRHLRMPVRFAQGVERLWEQPGRLLLEVGPGRTLSSLALQLAPDDPDQGVRAVPSLPGVFDREPEDRFFLGAVGKLWLSGVDVGRPAAPGPAPRRVPLPTYPFQRERHWVEPAPEPTRARPPVTREPAVADWFHAPAWAPLPPHPRHAAVPTSTGEHWLLLADRSGACRDLADALAAAGHEVTVQGGPPPDHDYDALLTGLREQDRAPRRIAYLLGPDAVGEDGSTAFSDLLALTGALGRRPGADPVDLAVVTRELMVVTGAERGSPEQAAVLGPCRVLPLEHPHLACRVVDIALDGDPTERTGGLFAELVDPSGEAVVALRGRRRWRQVFQRVRLAVDRPAAPGRHYVITGGLGGVGLALADHLVRVERAVVTVIGRTPLPDRAEWPDWLARAGHADATTARIRAVAALEEAGGPVLVLAADVTDTARLRAAFARAARVAPIDCVVHAAGVAGGGLIQLKDHEAAERVLAPKVRGGAAVVELAEEFDVAQVVLCSSTLAVTGAIGQVDYVAGNAVLDALAHHAAARGHRAEVVAVDWDAWRQAGMAHRHLAGDQGGPGPVDHPLLDACLEHTSTHAVYRAALDGPAAWLTDEHRMLGEPVVPGTGHLELVRAVCAQLTGPGPVTLTDVRFYTPFMASAGRELRVVVDKTEVPWQFTTVSRLPDGRWQAHAAGGVGPAPAAEPRVFDLAAITARTADLGRVEHVGPMGFGPRSRCVRRIYAGEREALAELELPAEFAGDLDHLELHPSLLDLAAGFVGLHLDEEFRVPVTYGELRCLRPMPRRLFSYHRYADTAAERAGRETTTADFVLLDEDGRELVAVDGFVLKRVGELGEVLAGARAGDSREIAVFRYPESATPAAGGAPLAAHLETGIRPAEGGVALSRVLAAGIGPQVVVCTRDLAAVAADIARDAAGDRTSISRRAGDGDRRRDVLTPYRAPGDELERLLAGIWQELLGVGRVGVDDVFAELGGHSLTGLEVVGRINRQLGVRASLAELLAAPTVAELAALLRPAVARTWAGGVDA</sequence>
<feature type="region of interest" description="N-terminal hotdog fold" evidence="8">
    <location>
        <begin position="1343"/>
        <end position="1462"/>
    </location>
</feature>
<dbReference type="Pfam" id="PF16197">
    <property type="entry name" value="KAsynt_C_assoc"/>
    <property type="match status" value="1"/>
</dbReference>
<dbReference type="InterPro" id="IPR020841">
    <property type="entry name" value="PKS_Beta-ketoAc_synthase_dom"/>
</dbReference>
<dbReference type="InterPro" id="IPR020807">
    <property type="entry name" value="PKS_DH"/>
</dbReference>
<proteinExistence type="predicted"/>
<dbReference type="SMART" id="SM00825">
    <property type="entry name" value="PKS_KS"/>
    <property type="match status" value="1"/>
</dbReference>
<dbReference type="Gene3D" id="3.10.129.110">
    <property type="entry name" value="Polyketide synthase dehydratase"/>
    <property type="match status" value="1"/>
</dbReference>
<dbReference type="GO" id="GO:0006633">
    <property type="term" value="P:fatty acid biosynthetic process"/>
    <property type="evidence" value="ECO:0007669"/>
    <property type="project" value="InterPro"/>
</dbReference>
<dbReference type="FunFam" id="1.10.1200.10:FF:000016">
    <property type="entry name" value="Non-ribosomal peptide synthase"/>
    <property type="match status" value="1"/>
</dbReference>
<dbReference type="InterPro" id="IPR057326">
    <property type="entry name" value="KR_dom"/>
</dbReference>
<dbReference type="InterPro" id="IPR029058">
    <property type="entry name" value="AB_hydrolase_fold"/>
</dbReference>
<dbReference type="PROSITE" id="PS00606">
    <property type="entry name" value="KS3_1"/>
    <property type="match status" value="1"/>
</dbReference>
<dbReference type="SMART" id="SM00826">
    <property type="entry name" value="PKS_DH"/>
    <property type="match status" value="1"/>
</dbReference>
<feature type="domain" description="Ketosynthase family 3 (KS3)" evidence="10">
    <location>
        <begin position="4"/>
        <end position="427"/>
    </location>
</feature>
<dbReference type="InterPro" id="IPR014030">
    <property type="entry name" value="Ketoacyl_synth_N"/>
</dbReference>
<accession>K4NYW3</accession>
<dbReference type="Gene3D" id="3.40.50.1820">
    <property type="entry name" value="alpha/beta hydrolase"/>
    <property type="match status" value="1"/>
</dbReference>
<evidence type="ECO:0000256" key="4">
    <source>
        <dbReference type="ARBA" id="ARBA00022679"/>
    </source>
</evidence>
<dbReference type="InterPro" id="IPR049900">
    <property type="entry name" value="PKS_mFAS_DH"/>
</dbReference>
<keyword evidence="3" id="KW-0597">Phosphoprotein</keyword>
<dbReference type="Pfam" id="PF08659">
    <property type="entry name" value="KR"/>
    <property type="match status" value="1"/>
</dbReference>
<dbReference type="EMBL" id="JX679499">
    <property type="protein sequence ID" value="AFV52200.1"/>
    <property type="molecule type" value="Genomic_DNA"/>
</dbReference>
<dbReference type="Gene3D" id="3.40.50.720">
    <property type="entry name" value="NAD(P)-binding Rossmann-like Domain"/>
    <property type="match status" value="1"/>
</dbReference>
<dbReference type="Pfam" id="PF00550">
    <property type="entry name" value="PP-binding"/>
    <property type="match status" value="1"/>
</dbReference>
<keyword evidence="5" id="KW-0276">Fatty acid metabolism</keyword>
<dbReference type="SUPFAM" id="SSF51735">
    <property type="entry name" value="NAD(P)-binding Rossmann-fold domains"/>
    <property type="match status" value="2"/>
</dbReference>
<dbReference type="Pfam" id="PF14765">
    <property type="entry name" value="PS-DH"/>
    <property type="match status" value="1"/>
</dbReference>
<feature type="active site" description="Proton donor; for dehydratase activity" evidence="8">
    <location>
        <position position="1531"/>
    </location>
</feature>
<dbReference type="InterPro" id="IPR036736">
    <property type="entry name" value="ACP-like_sf"/>
</dbReference>
<dbReference type="InterPro" id="IPR016036">
    <property type="entry name" value="Malonyl_transacylase_ACP-bd"/>
</dbReference>
<dbReference type="InterPro" id="IPR050091">
    <property type="entry name" value="PKS_NRPS_Biosynth_Enz"/>
</dbReference>
<dbReference type="InterPro" id="IPR020806">
    <property type="entry name" value="PKS_PP-bd"/>
</dbReference>
<dbReference type="FunFam" id="3.40.47.10:FF:000042">
    <property type="entry name" value="Polyketide synthase Pks13"/>
    <property type="match status" value="1"/>
</dbReference>
<evidence type="ECO:0000256" key="6">
    <source>
        <dbReference type="ARBA" id="ARBA00023098"/>
    </source>
</evidence>
<keyword evidence="7" id="KW-0511">Multifunctional enzyme</keyword>
<dbReference type="GO" id="GO:0031177">
    <property type="term" value="F:phosphopantetheine binding"/>
    <property type="evidence" value="ECO:0007669"/>
    <property type="project" value="InterPro"/>
</dbReference>
<comment type="cofactor">
    <cofactor evidence="1">
        <name>pantetheine 4'-phosphate</name>
        <dbReference type="ChEBI" id="CHEBI:47942"/>
    </cofactor>
</comment>
<dbReference type="PROSITE" id="PS50075">
    <property type="entry name" value="CARRIER"/>
    <property type="match status" value="1"/>
</dbReference>
<organism evidence="12">
    <name type="scientific">Streptoalloteichus sp. ATCC 53650</name>
    <dbReference type="NCBI Taxonomy" id="756733"/>
    <lineage>
        <taxon>Bacteria</taxon>
        <taxon>Bacillati</taxon>
        <taxon>Actinomycetota</taxon>
        <taxon>Actinomycetes</taxon>
        <taxon>Pseudonocardiales</taxon>
        <taxon>Pseudonocardiaceae</taxon>
        <taxon>Streptoalloteichus</taxon>
    </lineage>
</organism>
<dbReference type="Pfam" id="PF21089">
    <property type="entry name" value="PKS_DH_N"/>
    <property type="match status" value="1"/>
</dbReference>
<dbReference type="InterPro" id="IPR018201">
    <property type="entry name" value="Ketoacyl_synth_AS"/>
</dbReference>
<evidence type="ECO:0000256" key="2">
    <source>
        <dbReference type="ARBA" id="ARBA00022450"/>
    </source>
</evidence>
<dbReference type="InterPro" id="IPR049551">
    <property type="entry name" value="PKS_DH_C"/>
</dbReference>
<dbReference type="InterPro" id="IPR049552">
    <property type="entry name" value="PKS_DH_N"/>
</dbReference>
<dbReference type="InterPro" id="IPR014031">
    <property type="entry name" value="Ketoacyl_synth_C"/>
</dbReference>
<dbReference type="SMR" id="K4NYW3"/>
<name>K4NYW3_9PSEU</name>
<dbReference type="PROSITE" id="PS52004">
    <property type="entry name" value="KS3_2"/>
    <property type="match status" value="1"/>
</dbReference>
<dbReference type="InterPro" id="IPR009081">
    <property type="entry name" value="PP-bd_ACP"/>
</dbReference>
<dbReference type="PROSITE" id="PS00012">
    <property type="entry name" value="PHOSPHOPANTETHEINE"/>
    <property type="match status" value="1"/>
</dbReference>
<dbReference type="PANTHER" id="PTHR43775">
    <property type="entry name" value="FATTY ACID SYNTHASE"/>
    <property type="match status" value="1"/>
</dbReference>
<dbReference type="SMART" id="SM00827">
    <property type="entry name" value="PKS_AT"/>
    <property type="match status" value="1"/>
</dbReference>
<dbReference type="SUPFAM" id="SSF52151">
    <property type="entry name" value="FabD/lysophospholipase-like"/>
    <property type="match status" value="1"/>
</dbReference>
<evidence type="ECO:0000259" key="10">
    <source>
        <dbReference type="PROSITE" id="PS52004"/>
    </source>
</evidence>
<dbReference type="GO" id="GO:0004315">
    <property type="term" value="F:3-oxoacyl-[acyl-carrier-protein] synthase activity"/>
    <property type="evidence" value="ECO:0007669"/>
    <property type="project" value="InterPro"/>
</dbReference>
<dbReference type="Gene3D" id="3.30.70.3290">
    <property type="match status" value="1"/>
</dbReference>
<keyword evidence="2" id="KW-0596">Phosphopantetheine</keyword>
<feature type="region of interest" description="C-terminal hotdog fold" evidence="8">
    <location>
        <begin position="1473"/>
        <end position="1614"/>
    </location>
</feature>
<evidence type="ECO:0000256" key="1">
    <source>
        <dbReference type="ARBA" id="ARBA00001957"/>
    </source>
</evidence>
<evidence type="ECO:0000313" key="12">
    <source>
        <dbReference type="EMBL" id="AFV52200.1"/>
    </source>
</evidence>
<dbReference type="SUPFAM" id="SSF47336">
    <property type="entry name" value="ACP-like"/>
    <property type="match status" value="1"/>
</dbReference>
<evidence type="ECO:0000259" key="9">
    <source>
        <dbReference type="PROSITE" id="PS50075"/>
    </source>
</evidence>
<dbReference type="KEGG" id="ag:AFV52200"/>
<evidence type="ECO:0000256" key="3">
    <source>
        <dbReference type="ARBA" id="ARBA00022553"/>
    </source>
</evidence>
<dbReference type="InterPro" id="IPR006162">
    <property type="entry name" value="Ppantetheine_attach_site"/>
</dbReference>
<dbReference type="PROSITE" id="PS52019">
    <property type="entry name" value="PKS_MFAS_DH"/>
    <property type="match status" value="1"/>
</dbReference>
<dbReference type="Pfam" id="PF00698">
    <property type="entry name" value="Acyl_transf_1"/>
    <property type="match status" value="1"/>
</dbReference>
<dbReference type="InterPro" id="IPR032821">
    <property type="entry name" value="PKS_assoc"/>
</dbReference>
<evidence type="ECO:0000256" key="5">
    <source>
        <dbReference type="ARBA" id="ARBA00022832"/>
    </source>
</evidence>
<protein>
    <submittedName>
        <fullName evidence="12">Polyketide synthase module</fullName>
    </submittedName>
</protein>
<dbReference type="Gene3D" id="3.40.366.10">
    <property type="entry name" value="Malonyl-Coenzyme A Acyl Carrier Protein, domain 2"/>
    <property type="match status" value="1"/>
</dbReference>
<dbReference type="PANTHER" id="PTHR43775:SF37">
    <property type="entry name" value="SI:DKEY-61P9.11"/>
    <property type="match status" value="1"/>
</dbReference>
<dbReference type="InterPro" id="IPR014043">
    <property type="entry name" value="Acyl_transferase_dom"/>
</dbReference>
<dbReference type="InterPro" id="IPR013968">
    <property type="entry name" value="PKS_KR"/>
</dbReference>
<feature type="domain" description="PKS/mFAS DH" evidence="11">
    <location>
        <begin position="1343"/>
        <end position="1614"/>
    </location>
</feature>
<evidence type="ECO:0000256" key="7">
    <source>
        <dbReference type="ARBA" id="ARBA00023268"/>
    </source>
</evidence>
<dbReference type="Gene3D" id="3.40.47.10">
    <property type="match status" value="1"/>
</dbReference>
<dbReference type="Pfam" id="PF02801">
    <property type="entry name" value="Ketoacyl-synt_C"/>
    <property type="match status" value="1"/>
</dbReference>
<keyword evidence="4" id="KW-0808">Transferase</keyword>
<dbReference type="GO" id="GO:0004312">
    <property type="term" value="F:fatty acid synthase activity"/>
    <property type="evidence" value="ECO:0007669"/>
    <property type="project" value="TreeGrafter"/>
</dbReference>